<protein>
    <submittedName>
        <fullName evidence="3">DUF4367 domain-containing protein</fullName>
    </submittedName>
</protein>
<feature type="domain" description="DUF4367" evidence="2">
    <location>
        <begin position="226"/>
        <end position="327"/>
    </location>
</feature>
<dbReference type="InterPro" id="IPR025377">
    <property type="entry name" value="DUF4367"/>
</dbReference>
<sequence length="329" mass="38622">MRKVRTMPNTTENIMKDVCELSLQVELQKIAELDVSKIVYQSLSAEQINQLARKIGLLPFEYRSILFFRYCFNNTPSETNKILEIENAKSKLRYIQKMLSRFMGLENSWVDDKSMKEACQLALTENMKGYDNMEILHKPNYSNTFRRKLKDIKITQSLPRIFRLIAKRAAIFILVCIISFSAVLAVNAEAREKFFDWVIETFPKFSIFTHQGAEEDNNSVELTSLKINYIPKGFELEDTKKGRKMLIYNYSAKDNQKLTILFTSSGYGKSYYDTENVRMEEFNFKESKAYTWQTDKMTYLIWQQDRIECRISGNLNKDEILKIAENISK</sequence>
<proteinExistence type="predicted"/>
<evidence type="ECO:0000313" key="4">
    <source>
        <dbReference type="Proteomes" id="UP000287969"/>
    </source>
</evidence>
<evidence type="ECO:0000313" key="3">
    <source>
        <dbReference type="EMBL" id="QAT62127.1"/>
    </source>
</evidence>
<dbReference type="EMBL" id="CP035282">
    <property type="protein sequence ID" value="QAT62127.1"/>
    <property type="molecule type" value="Genomic_DNA"/>
</dbReference>
<dbReference type="Pfam" id="PF14285">
    <property type="entry name" value="DUF4367"/>
    <property type="match status" value="1"/>
</dbReference>
<accession>A0A410QDQ1</accession>
<dbReference type="Proteomes" id="UP000287969">
    <property type="component" value="Chromosome"/>
</dbReference>
<keyword evidence="1" id="KW-0812">Transmembrane</keyword>
<evidence type="ECO:0000256" key="1">
    <source>
        <dbReference type="SAM" id="Phobius"/>
    </source>
</evidence>
<keyword evidence="1" id="KW-0472">Membrane</keyword>
<feature type="transmembrane region" description="Helical" evidence="1">
    <location>
        <begin position="169"/>
        <end position="186"/>
    </location>
</feature>
<keyword evidence="4" id="KW-1185">Reference proteome</keyword>
<organism evidence="3 4">
    <name type="scientific">Acidilutibacter cellobiosedens</name>
    <dbReference type="NCBI Taxonomy" id="2507161"/>
    <lineage>
        <taxon>Bacteria</taxon>
        <taxon>Bacillati</taxon>
        <taxon>Bacillota</taxon>
        <taxon>Tissierellia</taxon>
        <taxon>Tissierellales</taxon>
        <taxon>Acidilutibacteraceae</taxon>
        <taxon>Acidilutibacter</taxon>
    </lineage>
</organism>
<name>A0A410QDQ1_9FIRM</name>
<reference evidence="4" key="1">
    <citation type="submission" date="2019-01" db="EMBL/GenBank/DDBJ databases">
        <title>Draft genomes of a novel of Sporanaerobacter strains.</title>
        <authorList>
            <person name="Ma S."/>
        </authorList>
    </citation>
    <scope>NUCLEOTIDE SEQUENCE [LARGE SCALE GENOMIC DNA]</scope>
    <source>
        <strain evidence="4">NJN-17</strain>
    </source>
</reference>
<dbReference type="KEGG" id="spoa:EQM13_11280"/>
<keyword evidence="1" id="KW-1133">Transmembrane helix</keyword>
<dbReference type="OrthoDB" id="1858630at2"/>
<evidence type="ECO:0000259" key="2">
    <source>
        <dbReference type="Pfam" id="PF14285"/>
    </source>
</evidence>
<gene>
    <name evidence="3" type="ORF">EQM13_11280</name>
</gene>
<dbReference type="AlphaFoldDB" id="A0A410QDQ1"/>